<dbReference type="EMBL" id="NBII01000003">
    <property type="protein sequence ID" value="PAV21238.1"/>
    <property type="molecule type" value="Genomic_DNA"/>
</dbReference>
<comment type="caution">
    <text evidence="3">The sequence shown here is derived from an EMBL/GenBank/DDBJ whole genome shotgun (WGS) entry which is preliminary data.</text>
</comment>
<feature type="domain" description="GmrSD restriction endonucleases C-terminal" evidence="2">
    <location>
        <begin position="81"/>
        <end position="141"/>
    </location>
</feature>
<proteinExistence type="predicted"/>
<accession>A0A286UNS9</accession>
<dbReference type="Proteomes" id="UP000217199">
    <property type="component" value="Unassembled WGS sequence"/>
</dbReference>
<dbReference type="Pfam" id="PF07510">
    <property type="entry name" value="GmrSD_C"/>
    <property type="match status" value="1"/>
</dbReference>
<name>A0A286UNS9_9AGAM</name>
<protein>
    <recommendedName>
        <fullName evidence="2">GmrSD restriction endonucleases C-terminal domain-containing protein</fullName>
    </recommendedName>
</protein>
<keyword evidence="4" id="KW-1185">Reference proteome</keyword>
<feature type="signal peptide" evidence="1">
    <location>
        <begin position="1"/>
        <end position="23"/>
    </location>
</feature>
<feature type="chain" id="PRO_5013931160" description="GmrSD restriction endonucleases C-terminal domain-containing protein" evidence="1">
    <location>
        <begin position="24"/>
        <end position="151"/>
    </location>
</feature>
<dbReference type="STRING" id="2282107.A0A286UNS9"/>
<evidence type="ECO:0000256" key="1">
    <source>
        <dbReference type="SAM" id="SignalP"/>
    </source>
</evidence>
<dbReference type="OrthoDB" id="3162605at2759"/>
<reference evidence="3 4" key="1">
    <citation type="journal article" date="2017" name="Mol. Ecol.">
        <title>Comparative and population genomic landscape of Phellinus noxius: A hypervariable fungus causing root rot in trees.</title>
        <authorList>
            <person name="Chung C.L."/>
            <person name="Lee T.J."/>
            <person name="Akiba M."/>
            <person name="Lee H.H."/>
            <person name="Kuo T.H."/>
            <person name="Liu D."/>
            <person name="Ke H.M."/>
            <person name="Yokoi T."/>
            <person name="Roa M.B."/>
            <person name="Lu M.J."/>
            <person name="Chang Y.Y."/>
            <person name="Ann P.J."/>
            <person name="Tsai J.N."/>
            <person name="Chen C.Y."/>
            <person name="Tzean S.S."/>
            <person name="Ota Y."/>
            <person name="Hattori T."/>
            <person name="Sahashi N."/>
            <person name="Liou R.F."/>
            <person name="Kikuchi T."/>
            <person name="Tsai I.J."/>
        </authorList>
    </citation>
    <scope>NUCLEOTIDE SEQUENCE [LARGE SCALE GENOMIC DNA]</scope>
    <source>
        <strain evidence="3 4">FFPRI411160</strain>
    </source>
</reference>
<organism evidence="3 4">
    <name type="scientific">Pyrrhoderma noxium</name>
    <dbReference type="NCBI Taxonomy" id="2282107"/>
    <lineage>
        <taxon>Eukaryota</taxon>
        <taxon>Fungi</taxon>
        <taxon>Dikarya</taxon>
        <taxon>Basidiomycota</taxon>
        <taxon>Agaricomycotina</taxon>
        <taxon>Agaricomycetes</taxon>
        <taxon>Hymenochaetales</taxon>
        <taxon>Hymenochaetaceae</taxon>
        <taxon>Pyrrhoderma</taxon>
    </lineage>
</organism>
<evidence type="ECO:0000313" key="4">
    <source>
        <dbReference type="Proteomes" id="UP000217199"/>
    </source>
</evidence>
<evidence type="ECO:0000259" key="2">
    <source>
        <dbReference type="Pfam" id="PF07510"/>
    </source>
</evidence>
<keyword evidence="1" id="KW-0732">Signal</keyword>
<dbReference type="InterPro" id="IPR011089">
    <property type="entry name" value="GmrSD_C"/>
</dbReference>
<evidence type="ECO:0000313" key="3">
    <source>
        <dbReference type="EMBL" id="PAV21238.1"/>
    </source>
</evidence>
<dbReference type="AlphaFoldDB" id="A0A286UNS9"/>
<sequence>MLGFLKVFSLFALNLLTASLIEATPLESRALPNVISTSTAKSYLTQFSGKCDTRGTVLKRDGKNVIVDVDCIPTWGSWVSLYNDKTYTDSSKLDIDHIVPLKEAWVSGASSWTDAQRQAFANDLTRPQLLAVDAGSNRSKGSKDIAGCALT</sequence>
<gene>
    <name evidence="3" type="ORF">PNOK_0386500</name>
</gene>
<dbReference type="InParanoid" id="A0A286UNS9"/>